<sequence length="208" mass="23287">MEFSRLSCWSVVVSSLPPPPAPEHTEEELSTARPSASSTSRSIRPPELYFTAQQSPPLTEEGWSKKREERKGRSLQSSVPTDCVQLDEQNNNVKQTVKGINRTAPSGKSLCELQDRTTGGHRHVGDPADRLECTCRGKRRQWGRRSSSINSSEPFPSLLPCSPLPVVQETLLDPLHPRVEDERLVDTHTDAQTQPSITDSRLIPVERW</sequence>
<feature type="region of interest" description="Disordered" evidence="1">
    <location>
        <begin position="15"/>
        <end position="90"/>
    </location>
</feature>
<feature type="compositionally biased region" description="Low complexity" evidence="1">
    <location>
        <begin position="31"/>
        <end position="46"/>
    </location>
</feature>
<feature type="compositionally biased region" description="Basic and acidic residues" evidence="1">
    <location>
        <begin position="62"/>
        <end position="72"/>
    </location>
</feature>
<reference evidence="2 3" key="1">
    <citation type="submission" date="2019-03" db="EMBL/GenBank/DDBJ databases">
        <title>First draft genome of Liparis tanakae, snailfish: a comprehensive survey of snailfish specific genes.</title>
        <authorList>
            <person name="Kim W."/>
            <person name="Song I."/>
            <person name="Jeong J.-H."/>
            <person name="Kim D."/>
            <person name="Kim S."/>
            <person name="Ryu S."/>
            <person name="Song J.Y."/>
            <person name="Lee S.K."/>
        </authorList>
    </citation>
    <scope>NUCLEOTIDE SEQUENCE [LARGE SCALE GENOMIC DNA]</scope>
    <source>
        <tissue evidence="2">Muscle</tissue>
    </source>
</reference>
<keyword evidence="3" id="KW-1185">Reference proteome</keyword>
<proteinExistence type="predicted"/>
<name>A0A4Z2FQD0_9TELE</name>
<comment type="caution">
    <text evidence="2">The sequence shown here is derived from an EMBL/GenBank/DDBJ whole genome shotgun (WGS) entry which is preliminary data.</text>
</comment>
<gene>
    <name evidence="2" type="ORF">EYF80_046474</name>
</gene>
<accession>A0A4Z2FQD0</accession>
<evidence type="ECO:0000256" key="1">
    <source>
        <dbReference type="SAM" id="MobiDB-lite"/>
    </source>
</evidence>
<dbReference type="Proteomes" id="UP000314294">
    <property type="component" value="Unassembled WGS sequence"/>
</dbReference>
<evidence type="ECO:0000313" key="2">
    <source>
        <dbReference type="EMBL" id="TNN43348.1"/>
    </source>
</evidence>
<protein>
    <submittedName>
        <fullName evidence="2">Uncharacterized protein</fullName>
    </submittedName>
</protein>
<organism evidence="2 3">
    <name type="scientific">Liparis tanakae</name>
    <name type="common">Tanaka's snailfish</name>
    <dbReference type="NCBI Taxonomy" id="230148"/>
    <lineage>
        <taxon>Eukaryota</taxon>
        <taxon>Metazoa</taxon>
        <taxon>Chordata</taxon>
        <taxon>Craniata</taxon>
        <taxon>Vertebrata</taxon>
        <taxon>Euteleostomi</taxon>
        <taxon>Actinopterygii</taxon>
        <taxon>Neopterygii</taxon>
        <taxon>Teleostei</taxon>
        <taxon>Neoteleostei</taxon>
        <taxon>Acanthomorphata</taxon>
        <taxon>Eupercaria</taxon>
        <taxon>Perciformes</taxon>
        <taxon>Cottioidei</taxon>
        <taxon>Cottales</taxon>
        <taxon>Liparidae</taxon>
        <taxon>Liparis</taxon>
    </lineage>
</organism>
<dbReference type="AlphaFoldDB" id="A0A4Z2FQD0"/>
<dbReference type="EMBL" id="SRLO01000974">
    <property type="protein sequence ID" value="TNN43348.1"/>
    <property type="molecule type" value="Genomic_DNA"/>
</dbReference>
<evidence type="ECO:0000313" key="3">
    <source>
        <dbReference type="Proteomes" id="UP000314294"/>
    </source>
</evidence>